<protein>
    <submittedName>
        <fullName evidence="1">Uncharacterized protein</fullName>
    </submittedName>
</protein>
<proteinExistence type="predicted"/>
<comment type="caution">
    <text evidence="1">The sequence shown here is derived from an EMBL/GenBank/DDBJ whole genome shotgun (WGS) entry which is preliminary data.</text>
</comment>
<evidence type="ECO:0000313" key="1">
    <source>
        <dbReference type="EMBL" id="KAJ0075805.1"/>
    </source>
</evidence>
<evidence type="ECO:0000313" key="2">
    <source>
        <dbReference type="Proteomes" id="UP001164250"/>
    </source>
</evidence>
<dbReference type="Proteomes" id="UP001164250">
    <property type="component" value="Chromosome 15"/>
</dbReference>
<accession>A0ACC0ZUH6</accession>
<sequence>MLKTLRLIDTRHLGVSFVLNMFKEEEERTRTRIRGNSYFGQYFVVKQLHTEVFVVSLQYPWLLRSVQVRYYFGQYFAVEGTKLCWILLYYIFVCCSVNIG</sequence>
<reference evidence="2" key="1">
    <citation type="journal article" date="2023" name="G3 (Bethesda)">
        <title>Genome assembly and association tests identify interacting loci associated with vigor, precocity, and sex in interspecific pistachio rootstocks.</title>
        <authorList>
            <person name="Palmer W."/>
            <person name="Jacygrad E."/>
            <person name="Sagayaradj S."/>
            <person name="Cavanaugh K."/>
            <person name="Han R."/>
            <person name="Bertier L."/>
            <person name="Beede B."/>
            <person name="Kafkas S."/>
            <person name="Golino D."/>
            <person name="Preece J."/>
            <person name="Michelmore R."/>
        </authorList>
    </citation>
    <scope>NUCLEOTIDE SEQUENCE [LARGE SCALE GENOMIC DNA]</scope>
</reference>
<gene>
    <name evidence="1" type="ORF">Patl1_33390</name>
</gene>
<dbReference type="EMBL" id="CM047910">
    <property type="protein sequence ID" value="KAJ0075805.1"/>
    <property type="molecule type" value="Genomic_DNA"/>
</dbReference>
<organism evidence="1 2">
    <name type="scientific">Pistacia atlantica</name>
    <dbReference type="NCBI Taxonomy" id="434234"/>
    <lineage>
        <taxon>Eukaryota</taxon>
        <taxon>Viridiplantae</taxon>
        <taxon>Streptophyta</taxon>
        <taxon>Embryophyta</taxon>
        <taxon>Tracheophyta</taxon>
        <taxon>Spermatophyta</taxon>
        <taxon>Magnoliopsida</taxon>
        <taxon>eudicotyledons</taxon>
        <taxon>Gunneridae</taxon>
        <taxon>Pentapetalae</taxon>
        <taxon>rosids</taxon>
        <taxon>malvids</taxon>
        <taxon>Sapindales</taxon>
        <taxon>Anacardiaceae</taxon>
        <taxon>Pistacia</taxon>
    </lineage>
</organism>
<keyword evidence="2" id="KW-1185">Reference proteome</keyword>
<name>A0ACC0ZUH6_9ROSI</name>